<evidence type="ECO:0000256" key="2">
    <source>
        <dbReference type="SAM" id="Phobius"/>
    </source>
</evidence>
<keyword evidence="2" id="KW-1133">Transmembrane helix</keyword>
<keyword evidence="4" id="KW-1185">Reference proteome</keyword>
<proteinExistence type="predicted"/>
<name>A0A1A9WGC6_9MUSC</name>
<dbReference type="EnsemblMetazoa" id="GBRI018739-RA">
    <property type="protein sequence ID" value="GBRI018739-PA"/>
    <property type="gene ID" value="GBRI018739"/>
</dbReference>
<dbReference type="Proteomes" id="UP000091820">
    <property type="component" value="Unassembled WGS sequence"/>
</dbReference>
<evidence type="ECO:0000256" key="1">
    <source>
        <dbReference type="SAM" id="MobiDB-lite"/>
    </source>
</evidence>
<keyword evidence="2" id="KW-0472">Membrane</keyword>
<sequence length="111" mass="12025">MLNKSNKNNSYIRNSTKHTYTHIYIRANVATATNIIIFVYNNSNNKNNCNETTIATIPIATKIIATTISVLVTTSTPKTTTGSQILRQPGQKSPVQSRIASGAKSTGPSKN</sequence>
<feature type="compositionally biased region" description="Polar residues" evidence="1">
    <location>
        <begin position="82"/>
        <end position="111"/>
    </location>
</feature>
<feature type="transmembrane region" description="Helical" evidence="2">
    <location>
        <begin position="21"/>
        <end position="40"/>
    </location>
</feature>
<reference evidence="4" key="1">
    <citation type="submission" date="2014-03" db="EMBL/GenBank/DDBJ databases">
        <authorList>
            <person name="Aksoy S."/>
            <person name="Warren W."/>
            <person name="Wilson R.K."/>
        </authorList>
    </citation>
    <scope>NUCLEOTIDE SEQUENCE [LARGE SCALE GENOMIC DNA]</scope>
    <source>
        <strain evidence="4">IAEA</strain>
    </source>
</reference>
<keyword evidence="2" id="KW-0812">Transmembrane</keyword>
<protein>
    <submittedName>
        <fullName evidence="3">Uncharacterized protein</fullName>
    </submittedName>
</protein>
<dbReference type="AlphaFoldDB" id="A0A1A9WGC6"/>
<feature type="region of interest" description="Disordered" evidence="1">
    <location>
        <begin position="77"/>
        <end position="111"/>
    </location>
</feature>
<accession>A0A1A9WGC6</accession>
<dbReference type="VEuPathDB" id="VectorBase:GBRI018739"/>
<evidence type="ECO:0000313" key="4">
    <source>
        <dbReference type="Proteomes" id="UP000091820"/>
    </source>
</evidence>
<evidence type="ECO:0000313" key="3">
    <source>
        <dbReference type="EnsemblMetazoa" id="GBRI018739-PA"/>
    </source>
</evidence>
<reference evidence="3" key="2">
    <citation type="submission" date="2020-05" db="UniProtKB">
        <authorList>
            <consortium name="EnsemblMetazoa"/>
        </authorList>
    </citation>
    <scope>IDENTIFICATION</scope>
    <source>
        <strain evidence="3">IAEA</strain>
    </source>
</reference>
<organism evidence="3 4">
    <name type="scientific">Glossina brevipalpis</name>
    <dbReference type="NCBI Taxonomy" id="37001"/>
    <lineage>
        <taxon>Eukaryota</taxon>
        <taxon>Metazoa</taxon>
        <taxon>Ecdysozoa</taxon>
        <taxon>Arthropoda</taxon>
        <taxon>Hexapoda</taxon>
        <taxon>Insecta</taxon>
        <taxon>Pterygota</taxon>
        <taxon>Neoptera</taxon>
        <taxon>Endopterygota</taxon>
        <taxon>Diptera</taxon>
        <taxon>Brachycera</taxon>
        <taxon>Muscomorpha</taxon>
        <taxon>Hippoboscoidea</taxon>
        <taxon>Glossinidae</taxon>
        <taxon>Glossina</taxon>
    </lineage>
</organism>